<feature type="non-terminal residue" evidence="19">
    <location>
        <position position="217"/>
    </location>
</feature>
<dbReference type="GO" id="GO:0015990">
    <property type="term" value="P:electron transport coupled proton transport"/>
    <property type="evidence" value="ECO:0007669"/>
    <property type="project" value="TreeGrafter"/>
</dbReference>
<evidence type="ECO:0000256" key="17">
    <source>
        <dbReference type="RuleBase" id="RU003297"/>
    </source>
</evidence>
<keyword evidence="13 17" id="KW-0830">Ubiquinone</keyword>
<dbReference type="EC" id="7.1.1.2" evidence="4 17"/>
<evidence type="ECO:0000256" key="12">
    <source>
        <dbReference type="ARBA" id="ARBA00023027"/>
    </source>
</evidence>
<keyword evidence="6 17" id="KW-0813">Transport</keyword>
<comment type="function">
    <text evidence="17">Core subunit of the mitochondrial membrane respiratory chain NADH dehydrogenase (Complex I) which catalyzes electron transfer from NADH through the respiratory chain, using ubiquinone as an electron acceptor. Essential for the catalytic activity and assembly of complex I.</text>
</comment>
<sequence length="217" mass="25573">MMEVVLMNLGILFVILSSMDIKFSKFILQNFMFMNSFILLIKGLMNCNCYSLISGGMSIDLYSFSLIILVGWVMGLMVLSLSEVFYLNVLMYVLWFMYMNMLFLFFSCNLGVFYFMFELSLIPMVLIMVMWGYSENRFGSMMYMLMYTLLFSLPFMFMLILILEEFNTLNMLVMNYMNVGLLIKSNIFMFVIVIPFLVKMPMYLIHLWLPKAHVEAP</sequence>
<evidence type="ECO:0000256" key="11">
    <source>
        <dbReference type="ARBA" id="ARBA00022989"/>
    </source>
</evidence>
<dbReference type="InterPro" id="IPR003918">
    <property type="entry name" value="NADH_UbQ_OxRdtase"/>
</dbReference>
<keyword evidence="14 17" id="KW-0496">Mitochondrion</keyword>
<evidence type="ECO:0000313" key="19">
    <source>
        <dbReference type="EMBL" id="ABB96390.1"/>
    </source>
</evidence>
<evidence type="ECO:0000256" key="15">
    <source>
        <dbReference type="ARBA" id="ARBA00023136"/>
    </source>
</evidence>
<dbReference type="PANTHER" id="PTHR43507:SF20">
    <property type="entry name" value="NADH-UBIQUINONE OXIDOREDUCTASE CHAIN 4"/>
    <property type="match status" value="1"/>
</dbReference>
<feature type="transmembrane region" description="Helical" evidence="17">
    <location>
        <begin position="31"/>
        <end position="53"/>
    </location>
</feature>
<feature type="transmembrane region" description="Helical" evidence="17">
    <location>
        <begin position="86"/>
        <end position="106"/>
    </location>
</feature>
<name>Q0H2E4_9HYME</name>
<feature type="transmembrane region" description="Helical" evidence="17">
    <location>
        <begin position="145"/>
        <end position="163"/>
    </location>
</feature>
<keyword evidence="15 17" id="KW-0472">Membrane</keyword>
<evidence type="ECO:0000256" key="3">
    <source>
        <dbReference type="ARBA" id="ARBA00009025"/>
    </source>
</evidence>
<dbReference type="PANTHER" id="PTHR43507">
    <property type="entry name" value="NADH-UBIQUINONE OXIDOREDUCTASE CHAIN 4"/>
    <property type="match status" value="1"/>
</dbReference>
<keyword evidence="9" id="KW-1278">Translocase</keyword>
<evidence type="ECO:0000256" key="7">
    <source>
        <dbReference type="ARBA" id="ARBA00022660"/>
    </source>
</evidence>
<gene>
    <name evidence="19" type="primary">nd4</name>
</gene>
<keyword evidence="8 17" id="KW-0812">Transmembrane</keyword>
<evidence type="ECO:0000256" key="13">
    <source>
        <dbReference type="ARBA" id="ARBA00023075"/>
    </source>
</evidence>
<accession>Q0H2E4</accession>
<keyword evidence="12 17" id="KW-0520">NAD</keyword>
<dbReference type="GO" id="GO:0008137">
    <property type="term" value="F:NADH dehydrogenase (ubiquinone) activity"/>
    <property type="evidence" value="ECO:0007669"/>
    <property type="project" value="UniProtKB-UniRule"/>
</dbReference>
<keyword evidence="7 17" id="KW-0679">Respiratory chain</keyword>
<feature type="transmembrane region" description="Helical" evidence="17">
    <location>
        <begin position="175"/>
        <end position="198"/>
    </location>
</feature>
<dbReference type="PRINTS" id="PR01437">
    <property type="entry name" value="NUOXDRDTASE4"/>
</dbReference>
<evidence type="ECO:0000256" key="4">
    <source>
        <dbReference type="ARBA" id="ARBA00012944"/>
    </source>
</evidence>
<evidence type="ECO:0000256" key="5">
    <source>
        <dbReference type="ARBA" id="ARBA00021006"/>
    </source>
</evidence>
<evidence type="ECO:0000256" key="8">
    <source>
        <dbReference type="ARBA" id="ARBA00022692"/>
    </source>
</evidence>
<comment type="catalytic activity">
    <reaction evidence="16 17">
        <text>a ubiquinone + NADH + 5 H(+)(in) = a ubiquinol + NAD(+) + 4 H(+)(out)</text>
        <dbReference type="Rhea" id="RHEA:29091"/>
        <dbReference type="Rhea" id="RHEA-COMP:9565"/>
        <dbReference type="Rhea" id="RHEA-COMP:9566"/>
        <dbReference type="ChEBI" id="CHEBI:15378"/>
        <dbReference type="ChEBI" id="CHEBI:16389"/>
        <dbReference type="ChEBI" id="CHEBI:17976"/>
        <dbReference type="ChEBI" id="CHEBI:57540"/>
        <dbReference type="ChEBI" id="CHEBI:57945"/>
        <dbReference type="EC" id="7.1.1.2"/>
    </reaction>
</comment>
<evidence type="ECO:0000256" key="14">
    <source>
        <dbReference type="ARBA" id="ARBA00023128"/>
    </source>
</evidence>
<dbReference type="GO" id="GO:0031966">
    <property type="term" value="C:mitochondrial membrane"/>
    <property type="evidence" value="ECO:0007669"/>
    <property type="project" value="UniProtKB-SubCell"/>
</dbReference>
<evidence type="ECO:0000256" key="1">
    <source>
        <dbReference type="ARBA" id="ARBA00003257"/>
    </source>
</evidence>
<feature type="domain" description="NADH:quinone oxidoreductase/Mrp antiporter transmembrane" evidence="18">
    <location>
        <begin position="108"/>
        <end position="217"/>
    </location>
</feature>
<dbReference type="EMBL" id="AH015389">
    <property type="protein sequence ID" value="ABB96390.1"/>
    <property type="molecule type" value="Genomic_DNA"/>
</dbReference>
<evidence type="ECO:0000256" key="16">
    <source>
        <dbReference type="ARBA" id="ARBA00049551"/>
    </source>
</evidence>
<reference evidence="19" key="1">
    <citation type="journal article" date="2006" name="Genome">
        <title>Mitochondrial genomes of Vanhornia eucnemidarum (Apocrita: Vanhorniidae) and Primeuchroeus spp. (Aculeata: Chrysididae): Evidence of rearranged mitochondrial genomes within the Apocrita (Insecta: Hymenoptera).</title>
        <authorList>
            <person name="Castro L.R."/>
            <person name="Ruberu K."/>
            <person name="Dowton M."/>
        </authorList>
    </citation>
    <scope>NUCLEOTIDE SEQUENCE</scope>
</reference>
<evidence type="ECO:0000259" key="18">
    <source>
        <dbReference type="Pfam" id="PF00361"/>
    </source>
</evidence>
<dbReference type="AlphaFoldDB" id="Q0H2E4"/>
<proteinExistence type="inferred from homology"/>
<comment type="subcellular location">
    <subcellularLocation>
        <location evidence="2 17">Mitochondrion membrane</location>
        <topology evidence="2 17">Multi-pass membrane protein</topology>
    </subcellularLocation>
</comment>
<keyword evidence="10 17" id="KW-0249">Electron transport</keyword>
<evidence type="ECO:0000256" key="9">
    <source>
        <dbReference type="ARBA" id="ARBA00022967"/>
    </source>
</evidence>
<organism evidence="19">
    <name type="scientific">Primeuchroeus sp. M48</name>
    <dbReference type="NCBI Taxonomy" id="161217"/>
    <lineage>
        <taxon>Eukaryota</taxon>
        <taxon>Metazoa</taxon>
        <taxon>Ecdysozoa</taxon>
        <taxon>Arthropoda</taxon>
        <taxon>Hexapoda</taxon>
        <taxon>Insecta</taxon>
        <taxon>Pterygota</taxon>
        <taxon>Neoptera</taxon>
        <taxon>Endopterygota</taxon>
        <taxon>Hymenoptera</taxon>
        <taxon>Apocrita</taxon>
        <taxon>Aculeata</taxon>
        <taxon>Chrysidoidea</taxon>
        <taxon>Chrysididae</taxon>
        <taxon>Chrysidinae</taxon>
        <taxon>Chrysidini</taxon>
        <taxon>Primeuchroeus</taxon>
    </lineage>
</organism>
<feature type="transmembrane region" description="Helical" evidence="17">
    <location>
        <begin position="59"/>
        <end position="79"/>
    </location>
</feature>
<dbReference type="GO" id="GO:0003954">
    <property type="term" value="F:NADH dehydrogenase activity"/>
    <property type="evidence" value="ECO:0007669"/>
    <property type="project" value="TreeGrafter"/>
</dbReference>
<comment type="function">
    <text evidence="1">Core subunit of the mitochondrial membrane respiratory chain NADH dehydrogenase (Complex I) that is believed to belong to the minimal assembly required for catalysis. Complex I functions in the transfer of electrons from NADH to the respiratory chain. The immediate electron acceptor for the enzyme is believed to be ubiquinone.</text>
</comment>
<evidence type="ECO:0000256" key="2">
    <source>
        <dbReference type="ARBA" id="ARBA00004225"/>
    </source>
</evidence>
<dbReference type="GO" id="GO:0048039">
    <property type="term" value="F:ubiquinone binding"/>
    <property type="evidence" value="ECO:0007669"/>
    <property type="project" value="TreeGrafter"/>
</dbReference>
<dbReference type="Pfam" id="PF00361">
    <property type="entry name" value="Proton_antipo_M"/>
    <property type="match status" value="1"/>
</dbReference>
<comment type="similarity">
    <text evidence="3 17">Belongs to the complex I subunit 4 family.</text>
</comment>
<dbReference type="GO" id="GO:0042773">
    <property type="term" value="P:ATP synthesis coupled electron transport"/>
    <property type="evidence" value="ECO:0007669"/>
    <property type="project" value="InterPro"/>
</dbReference>
<feature type="transmembrane region" description="Helical" evidence="17">
    <location>
        <begin position="112"/>
        <end position="133"/>
    </location>
</feature>
<dbReference type="InterPro" id="IPR001750">
    <property type="entry name" value="ND/Mrp_TM"/>
</dbReference>
<evidence type="ECO:0000256" key="6">
    <source>
        <dbReference type="ARBA" id="ARBA00022448"/>
    </source>
</evidence>
<evidence type="ECO:0000256" key="10">
    <source>
        <dbReference type="ARBA" id="ARBA00022982"/>
    </source>
</evidence>
<geneLocation type="mitochondrion" evidence="19"/>
<keyword evidence="11 17" id="KW-1133">Transmembrane helix</keyword>
<protein>
    <recommendedName>
        <fullName evidence="5 17">NADH-ubiquinone oxidoreductase chain 4</fullName>
        <ecNumber evidence="4 17">7.1.1.2</ecNumber>
    </recommendedName>
</protein>